<gene>
    <name evidence="2" type="ORF">EIP91_001083</name>
</gene>
<feature type="region of interest" description="Disordered" evidence="1">
    <location>
        <begin position="60"/>
        <end position="82"/>
    </location>
</feature>
<accession>A0A4R0RL35</accession>
<dbReference type="Proteomes" id="UP000292702">
    <property type="component" value="Unassembled WGS sequence"/>
</dbReference>
<keyword evidence="3" id="KW-1185">Reference proteome</keyword>
<reference evidence="2 3" key="1">
    <citation type="submission" date="2018-11" db="EMBL/GenBank/DDBJ databases">
        <title>Genome assembly of Steccherinum ochraceum LE-BIN_3174, the white-rot fungus of the Steccherinaceae family (The Residual Polyporoid clade, Polyporales, Basidiomycota).</title>
        <authorList>
            <person name="Fedorova T.V."/>
            <person name="Glazunova O.A."/>
            <person name="Landesman E.O."/>
            <person name="Moiseenko K.V."/>
            <person name="Psurtseva N.V."/>
            <person name="Savinova O.S."/>
            <person name="Shakhova N.V."/>
            <person name="Tyazhelova T.V."/>
            <person name="Vasina D.V."/>
        </authorList>
    </citation>
    <scope>NUCLEOTIDE SEQUENCE [LARGE SCALE GENOMIC DNA]</scope>
    <source>
        <strain evidence="2 3">LE-BIN_3174</strain>
    </source>
</reference>
<evidence type="ECO:0000313" key="2">
    <source>
        <dbReference type="EMBL" id="TCD66665.1"/>
    </source>
</evidence>
<dbReference type="AlphaFoldDB" id="A0A4R0RL35"/>
<sequence length="192" mass="20698">MALDVCLLPACQSSVSGHSVASNDSSSYNGCERLQLPIVPAPSITTPAPSYAVHSRTVQYQPSRQCNPAAPRHSDHHPPSAFSCAPQVIPRASYEPSVSPGHLPHPSSYNAPPYDDSQYNATCDTPWPATPQFIPSNSPNEVAQSLIADLEAQILEELHSSIASSVRSVLERNLHGHTCTQTRQYVETVMDA</sequence>
<protein>
    <submittedName>
        <fullName evidence="2">Uncharacterized protein</fullName>
    </submittedName>
</protein>
<name>A0A4R0RL35_9APHY</name>
<dbReference type="EMBL" id="RWJN01000126">
    <property type="protein sequence ID" value="TCD66665.1"/>
    <property type="molecule type" value="Genomic_DNA"/>
</dbReference>
<proteinExistence type="predicted"/>
<evidence type="ECO:0000256" key="1">
    <source>
        <dbReference type="SAM" id="MobiDB-lite"/>
    </source>
</evidence>
<comment type="caution">
    <text evidence="2">The sequence shown here is derived from an EMBL/GenBank/DDBJ whole genome shotgun (WGS) entry which is preliminary data.</text>
</comment>
<organism evidence="2 3">
    <name type="scientific">Steccherinum ochraceum</name>
    <dbReference type="NCBI Taxonomy" id="92696"/>
    <lineage>
        <taxon>Eukaryota</taxon>
        <taxon>Fungi</taxon>
        <taxon>Dikarya</taxon>
        <taxon>Basidiomycota</taxon>
        <taxon>Agaricomycotina</taxon>
        <taxon>Agaricomycetes</taxon>
        <taxon>Polyporales</taxon>
        <taxon>Steccherinaceae</taxon>
        <taxon>Steccherinum</taxon>
    </lineage>
</organism>
<evidence type="ECO:0000313" key="3">
    <source>
        <dbReference type="Proteomes" id="UP000292702"/>
    </source>
</evidence>